<comment type="similarity">
    <text evidence="1">Belongs to the peptidase C1 family.</text>
</comment>
<dbReference type="SUPFAM" id="SSF54001">
    <property type="entry name" value="Cysteine proteinases"/>
    <property type="match status" value="1"/>
</dbReference>
<organism evidence="4 5">
    <name type="scientific">Coffea arabica</name>
    <name type="common">Arabian coffee</name>
    <dbReference type="NCBI Taxonomy" id="13443"/>
    <lineage>
        <taxon>Eukaryota</taxon>
        <taxon>Viridiplantae</taxon>
        <taxon>Streptophyta</taxon>
        <taxon>Embryophyta</taxon>
        <taxon>Tracheophyta</taxon>
        <taxon>Spermatophyta</taxon>
        <taxon>Magnoliopsida</taxon>
        <taxon>eudicotyledons</taxon>
        <taxon>Gunneridae</taxon>
        <taxon>Pentapetalae</taxon>
        <taxon>asterids</taxon>
        <taxon>lamiids</taxon>
        <taxon>Gentianales</taxon>
        <taxon>Rubiaceae</taxon>
        <taxon>Ixoroideae</taxon>
        <taxon>Gardenieae complex</taxon>
        <taxon>Bertiereae - Coffeeae clade</taxon>
        <taxon>Coffeeae</taxon>
        <taxon>Coffea</taxon>
    </lineage>
</organism>
<feature type="region of interest" description="Disordered" evidence="2">
    <location>
        <begin position="97"/>
        <end position="140"/>
    </location>
</feature>
<feature type="compositionally biased region" description="Basic and acidic residues" evidence="2">
    <location>
        <begin position="97"/>
        <end position="117"/>
    </location>
</feature>
<keyword evidence="4" id="KW-1185">Reference proteome</keyword>
<accession>A0ABM4WMB1</accession>
<dbReference type="InterPro" id="IPR013128">
    <property type="entry name" value="Peptidase_C1A"/>
</dbReference>
<reference evidence="5" key="1">
    <citation type="submission" date="2025-08" db="UniProtKB">
        <authorList>
            <consortium name="RefSeq"/>
        </authorList>
    </citation>
    <scope>IDENTIFICATION</scope>
    <source>
        <tissue evidence="5">Leaves</tissue>
    </source>
</reference>
<dbReference type="Proteomes" id="UP001652660">
    <property type="component" value="Chromosome 2c"/>
</dbReference>
<evidence type="ECO:0000256" key="1">
    <source>
        <dbReference type="ARBA" id="ARBA00008455"/>
    </source>
</evidence>
<evidence type="ECO:0000313" key="4">
    <source>
        <dbReference type="Proteomes" id="UP001652660"/>
    </source>
</evidence>
<protein>
    <submittedName>
        <fullName evidence="5">Thiol protease SEN102-like</fullName>
    </submittedName>
</protein>
<dbReference type="RefSeq" id="XP_071932926.1">
    <property type="nucleotide sequence ID" value="XM_072076825.1"/>
</dbReference>
<sequence>MADFCFSIPYLKYNLQEEMQKLQIDLQDDPYFDIPNSWLKRNPQSILPVWDQGPIGACYAFPLTNAVSALHVIQGGEPVSLAKQEFIDELHNRYDSSHGSLAKDEQKEANQEKEQARPARKRARGKEKQEERNEGKKKRRRISATMEKAFLMIEEYGLYEEDVYPYRAEKDMSFVTPASAVARGQKFFIFGSIVVKDENLSIMEALEHQPIVGTMFSPRSLRKFKGKGIYGGGLLDEIAAEEKRHQCVLIVGSGVNKNGEEFFLIKNSWGED</sequence>
<name>A0ABM4WMB1_COFAR</name>
<dbReference type="Pfam" id="PF00112">
    <property type="entry name" value="Peptidase_C1"/>
    <property type="match status" value="2"/>
</dbReference>
<evidence type="ECO:0000259" key="3">
    <source>
        <dbReference type="SMART" id="SM00645"/>
    </source>
</evidence>
<gene>
    <name evidence="5" type="primary">LOC140035557</name>
</gene>
<evidence type="ECO:0000313" key="5">
    <source>
        <dbReference type="RefSeq" id="XP_071932926.1"/>
    </source>
</evidence>
<proteinExistence type="inferred from homology"/>
<dbReference type="GeneID" id="140035557"/>
<dbReference type="Gene3D" id="3.90.70.10">
    <property type="entry name" value="Cysteine proteinases"/>
    <property type="match status" value="1"/>
</dbReference>
<dbReference type="PANTHER" id="PTHR12411">
    <property type="entry name" value="CYSTEINE PROTEASE FAMILY C1-RELATED"/>
    <property type="match status" value="1"/>
</dbReference>
<dbReference type="InterPro" id="IPR038765">
    <property type="entry name" value="Papain-like_cys_pep_sf"/>
</dbReference>
<dbReference type="InterPro" id="IPR000668">
    <property type="entry name" value="Peptidase_C1A_C"/>
</dbReference>
<evidence type="ECO:0000256" key="2">
    <source>
        <dbReference type="SAM" id="MobiDB-lite"/>
    </source>
</evidence>
<dbReference type="SMART" id="SM00645">
    <property type="entry name" value="Pept_C1"/>
    <property type="match status" value="1"/>
</dbReference>
<feature type="domain" description="Peptidase C1A papain C-terminal" evidence="3">
    <location>
        <begin position="34"/>
        <end position="272"/>
    </location>
</feature>